<dbReference type="PANTHER" id="PTHR34374:SF1">
    <property type="entry name" value="LARGE RIBOSOMAL RNA SUBUNIT ACCUMULATION PROTEIN YCED HOMOLOG 1, CHLOROPLASTIC"/>
    <property type="match status" value="1"/>
</dbReference>
<proteinExistence type="predicted"/>
<evidence type="ECO:0000256" key="1">
    <source>
        <dbReference type="SAM" id="MobiDB-lite"/>
    </source>
</evidence>
<dbReference type="PANTHER" id="PTHR34374">
    <property type="entry name" value="LARGE RIBOSOMAL RNA SUBUNIT ACCUMULATION PROTEIN YCED HOMOLOG 1, CHLOROPLASTIC"/>
    <property type="match status" value="1"/>
</dbReference>
<organism evidence="2 3">
    <name type="scientific">Microlunatus soli</name>
    <dbReference type="NCBI Taxonomy" id="630515"/>
    <lineage>
        <taxon>Bacteria</taxon>
        <taxon>Bacillati</taxon>
        <taxon>Actinomycetota</taxon>
        <taxon>Actinomycetes</taxon>
        <taxon>Propionibacteriales</taxon>
        <taxon>Propionibacteriaceae</taxon>
        <taxon>Microlunatus</taxon>
    </lineage>
</organism>
<dbReference type="RefSeq" id="WP_091519560.1">
    <property type="nucleotide sequence ID" value="NZ_LT629772.1"/>
</dbReference>
<reference evidence="2 3" key="1">
    <citation type="submission" date="2016-10" db="EMBL/GenBank/DDBJ databases">
        <authorList>
            <person name="de Groot N.N."/>
        </authorList>
    </citation>
    <scope>NUCLEOTIDE SEQUENCE [LARGE SCALE GENOMIC DNA]</scope>
    <source>
        <strain evidence="2 3">DSM 21800</strain>
    </source>
</reference>
<evidence type="ECO:0000313" key="3">
    <source>
        <dbReference type="Proteomes" id="UP000199103"/>
    </source>
</evidence>
<feature type="region of interest" description="Disordered" evidence="1">
    <location>
        <begin position="165"/>
        <end position="186"/>
    </location>
</feature>
<evidence type="ECO:0000313" key="2">
    <source>
        <dbReference type="EMBL" id="SDS00324.1"/>
    </source>
</evidence>
<name>A0A1H1NMV9_9ACTN</name>
<dbReference type="OrthoDB" id="9790372at2"/>
<dbReference type="InterPro" id="IPR003772">
    <property type="entry name" value="YceD"/>
</dbReference>
<protein>
    <recommendedName>
        <fullName evidence="4">Metal-binding protein</fullName>
    </recommendedName>
</protein>
<evidence type="ECO:0008006" key="4">
    <source>
        <dbReference type="Google" id="ProtNLM"/>
    </source>
</evidence>
<dbReference type="Pfam" id="PF02620">
    <property type="entry name" value="YceD"/>
    <property type="match status" value="1"/>
</dbReference>
<accession>A0A1H1NMV9</accession>
<dbReference type="Proteomes" id="UP000199103">
    <property type="component" value="Chromosome I"/>
</dbReference>
<sequence>MDTAARSREPYSDLVIDTHDLGRGAGRMMQVQRTAEAPAELGIEVIGVPQGSPIELDLRLESVVEGVLVTGTADARLAGQCVRCLVDLTDETVVDFQELYVYPDKESEDTETEEEIRHLNGDLIDLEPVLRDSVVLDLPFQPLCRPDCLGLCPECGADLNADPEHGHQAPVDPRWSGLAAWPGEES</sequence>
<dbReference type="STRING" id="630515.SAMN04489812_0578"/>
<keyword evidence="3" id="KW-1185">Reference proteome</keyword>
<dbReference type="EMBL" id="LT629772">
    <property type="protein sequence ID" value="SDS00324.1"/>
    <property type="molecule type" value="Genomic_DNA"/>
</dbReference>
<gene>
    <name evidence="2" type="ORF">SAMN04489812_0578</name>
</gene>
<dbReference type="AlphaFoldDB" id="A0A1H1NMV9"/>